<proteinExistence type="predicted"/>
<evidence type="ECO:0000313" key="1">
    <source>
        <dbReference type="EMBL" id="KAJ3523776.1"/>
    </source>
</evidence>
<dbReference type="Proteomes" id="UP001148662">
    <property type="component" value="Unassembled WGS sequence"/>
</dbReference>
<dbReference type="EMBL" id="JANHOG010002404">
    <property type="protein sequence ID" value="KAJ3523776.1"/>
    <property type="molecule type" value="Genomic_DNA"/>
</dbReference>
<reference evidence="1" key="1">
    <citation type="submission" date="2022-07" db="EMBL/GenBank/DDBJ databases">
        <title>Genome Sequence of Phlebia brevispora.</title>
        <authorList>
            <person name="Buettner E."/>
        </authorList>
    </citation>
    <scope>NUCLEOTIDE SEQUENCE</scope>
    <source>
        <strain evidence="1">MPL23</strain>
    </source>
</reference>
<keyword evidence="2" id="KW-1185">Reference proteome</keyword>
<evidence type="ECO:0000313" key="2">
    <source>
        <dbReference type="Proteomes" id="UP001148662"/>
    </source>
</evidence>
<protein>
    <submittedName>
        <fullName evidence="1">Uncharacterized protein</fullName>
    </submittedName>
</protein>
<comment type="caution">
    <text evidence="1">The sequence shown here is derived from an EMBL/GenBank/DDBJ whole genome shotgun (WGS) entry which is preliminary data.</text>
</comment>
<accession>A0ACC1RQC0</accession>
<gene>
    <name evidence="1" type="ORF">NM688_g8669</name>
</gene>
<name>A0ACC1RQC0_9APHY</name>
<sequence length="281" mass="31669">MIVDLLPRGGNEATTINPPAGVFHISTHGSDWLWAAFSVIAFSFVLLFGLSFTRPRGKRAFHHIGLVILITASIAYFTMASDLGYAPVPTEFRGDHQTRQIWYTRYIQWFLTLPLVLIELLLTTGFTLSDIMMTVAAAWVLVLAGLIGSVVQSTYKWGYFSFGCVALFSIWYIILWEAPRRPFPQEELRSGYYLCAAYVSFMLITYPICWACSEGANVISPTSEMVWYGILDIITGPFFLFFFLFVNRKAEYQVFDLQSGKYTPHEEPQPVSAKAAEAGQA</sequence>
<organism evidence="1 2">
    <name type="scientific">Phlebia brevispora</name>
    <dbReference type="NCBI Taxonomy" id="194682"/>
    <lineage>
        <taxon>Eukaryota</taxon>
        <taxon>Fungi</taxon>
        <taxon>Dikarya</taxon>
        <taxon>Basidiomycota</taxon>
        <taxon>Agaricomycotina</taxon>
        <taxon>Agaricomycetes</taxon>
        <taxon>Polyporales</taxon>
        <taxon>Meruliaceae</taxon>
        <taxon>Phlebia</taxon>
    </lineage>
</organism>